<feature type="domain" description="Glycosyltransferase 2-like" evidence="1">
    <location>
        <begin position="7"/>
        <end position="47"/>
    </location>
</feature>
<protein>
    <recommendedName>
        <fullName evidence="1">Glycosyltransferase 2-like domain-containing protein</fullName>
    </recommendedName>
</protein>
<dbReference type="CDD" id="cd00761">
    <property type="entry name" value="Glyco_tranf_GTA_type"/>
    <property type="match status" value="1"/>
</dbReference>
<organism evidence="2">
    <name type="scientific">viral metagenome</name>
    <dbReference type="NCBI Taxonomy" id="1070528"/>
    <lineage>
        <taxon>unclassified sequences</taxon>
        <taxon>metagenomes</taxon>
        <taxon>organismal metagenomes</taxon>
    </lineage>
</organism>
<reference evidence="2" key="1">
    <citation type="journal article" date="2020" name="Nature">
        <title>Giant virus diversity and host interactions through global metagenomics.</title>
        <authorList>
            <person name="Schulz F."/>
            <person name="Roux S."/>
            <person name="Paez-Espino D."/>
            <person name="Jungbluth S."/>
            <person name="Walsh D.A."/>
            <person name="Denef V.J."/>
            <person name="McMahon K.D."/>
            <person name="Konstantinidis K.T."/>
            <person name="Eloe-Fadrosh E.A."/>
            <person name="Kyrpides N.C."/>
            <person name="Woyke T."/>
        </authorList>
    </citation>
    <scope>NUCLEOTIDE SEQUENCE</scope>
    <source>
        <strain evidence="2">GVMAG-S-1062768-28</strain>
    </source>
</reference>
<name>A0A6C0JRQ6_9ZZZZ</name>
<dbReference type="EMBL" id="MN740696">
    <property type="protein sequence ID" value="QHU08445.1"/>
    <property type="molecule type" value="Genomic_DNA"/>
</dbReference>
<evidence type="ECO:0000259" key="1">
    <source>
        <dbReference type="Pfam" id="PF00535"/>
    </source>
</evidence>
<sequence length="217" mass="24579">MKTRLAVICTRNPTPVLLETVAGLKTYYPEFDIVIVDSASTDKTILQQLETDPACIVEYADNKGYELGAWCFAFKKYPDYQVYMFIQDTLTPTRRIDGFSPDSLPTNIYCTFHYRASLQCGGYLADLRDVYRDTDCAFLSEMDGGSMITGGAHSSFMTHRDNVPKILQLENAHVVKNISKTKVHSWLSERTVGIMGDRLGLHRIDITPYFRKTHGGR</sequence>
<dbReference type="Gene3D" id="3.90.550.10">
    <property type="entry name" value="Spore Coat Polysaccharide Biosynthesis Protein SpsA, Chain A"/>
    <property type="match status" value="1"/>
</dbReference>
<evidence type="ECO:0000313" key="2">
    <source>
        <dbReference type="EMBL" id="QHU08445.1"/>
    </source>
</evidence>
<dbReference type="Pfam" id="PF00535">
    <property type="entry name" value="Glycos_transf_2"/>
    <property type="match status" value="1"/>
</dbReference>
<dbReference type="SUPFAM" id="SSF53448">
    <property type="entry name" value="Nucleotide-diphospho-sugar transferases"/>
    <property type="match status" value="1"/>
</dbReference>
<proteinExistence type="predicted"/>
<dbReference type="AlphaFoldDB" id="A0A6C0JRQ6"/>
<accession>A0A6C0JRQ6</accession>
<dbReference type="InterPro" id="IPR029044">
    <property type="entry name" value="Nucleotide-diphossugar_trans"/>
</dbReference>
<dbReference type="InterPro" id="IPR001173">
    <property type="entry name" value="Glyco_trans_2-like"/>
</dbReference>